<feature type="region of interest" description="Disordered" evidence="3">
    <location>
        <begin position="783"/>
        <end position="810"/>
    </location>
</feature>
<feature type="region of interest" description="Disordered" evidence="3">
    <location>
        <begin position="221"/>
        <end position="246"/>
    </location>
</feature>
<accession>A0A5A8CGA0</accession>
<dbReference type="PANTHER" id="PTHR16193:SF0">
    <property type="entry name" value="TETRATRICOPEPTIDE REPEAT PROTEIN 27"/>
    <property type="match status" value="1"/>
</dbReference>
<dbReference type="Proteomes" id="UP000323011">
    <property type="component" value="Unassembled WGS sequence"/>
</dbReference>
<feature type="compositionally biased region" description="Basic and acidic residues" evidence="3">
    <location>
        <begin position="1462"/>
        <end position="1471"/>
    </location>
</feature>
<feature type="compositionally biased region" description="Low complexity" evidence="3">
    <location>
        <begin position="1601"/>
        <end position="1612"/>
    </location>
</feature>
<feature type="compositionally biased region" description="Gly residues" evidence="3">
    <location>
        <begin position="560"/>
        <end position="571"/>
    </location>
</feature>
<evidence type="ECO:0000256" key="1">
    <source>
        <dbReference type="ARBA" id="ARBA00022737"/>
    </source>
</evidence>
<feature type="region of interest" description="Disordered" evidence="3">
    <location>
        <begin position="461"/>
        <end position="496"/>
    </location>
</feature>
<name>A0A5A8CGA0_CAFRO</name>
<sequence>MAIFDDVLDEADLAELRSPPRPQLLDLRALEVAVAAGLPDAARRVCEEAEARIALVCGTDAGAVPVAGAWPQGTWPVGAPAAAPGAAGDAGVADAAIPSQHRAWVRLCRETMALGLAVASGRFVEALALSPTGRALLREPSAAEEEAGEVTPASRPDLTRVMARRAADVVVSGARACLPDEAADDDDGDDVGSGAEAAAVVAGTGRSAGAKGGVVRLLRDPTAGDYDGDSPAEAAPAEAEAAEAEAACQDAAQGAAGPPAVAPSAMRAACVAWVAASALQLWMQSNFTGPEPAAEELEAVYPPAVLAPWLRRAAPSEAAAGIAGVRPSLAELRRVRLERERVLVAGLGAGAAQRAKEAAEKLTGKPADAAAAGDADPAAAATDDAAAAAAAADADAAASGGGTNDEASLIDEGLALPVFHKACLEGLVAGIANPYRRQALPALLLIARSLLDGLTGITEDAGPATAALPAEPKRAKRSEGGPDGAGPDAPSGSAADAALRSALTSPLVREAWAAAASGAPSCFWWAARAAVSHHSSMEEAGAMDVATVDPSVMAAPAQGDGKGSGSAGRKGLGSKTAGAVSPALLLAARRGFAFASASLLGPEHSPAVPAGVWSAEDIFRASLVREELAGAGDARFAAARREEDGAIRAKARSAGAAAAAIAAAEGAAAAGLAAAAAGEGEGARWAGMSAGQRDLVARLLLEWGLALHLFERRAAAKTAFFLAKGAAELRTQLTGALGRRTKHQVWEAPILVLKAASGRAVSDRADGDARVAAMADEASPEGAAAAGGAGAAADSGASAASGAGSDVPEGGEVIKELTETIGIAVRKGRFGVGEVRLDDIHSDQIRMEEPVLTATEADETSAGGMARRTAHWKSSFATQQEWAAKFGSGVGMPLEGTPEAAAAAEAEAARAAAADAAEAAAAAAAPASLADGPLSTMQQGLLLALCLDVQNSSPLDGLTRAEMKPYIRRVMSDPRNWLVHSAALLGRCDLEFADHKVMDRAVLQMQVLVDQHSDRLTAMRGRRAGTGAGLAKAAAEADSVDESSATERLRWLACLPWPSRWGLKRLLADRYSSMGVAASAAALYEDLGLWGDVADCYVIMDKPMRARRLLDRLLVADPTPRLWCVMGAVSDTHAPYVRAWEESGRRYGPARLALGKRYFDKHAWAESAAALQEGLAVSPDHALEWAVLGACAMRLHDYAVAREEKAKADAAAAADSAAGEPASGTATGAPAPAPQLIRIDDAPMSVRRKAATLAAMTPQQTLELSARGFTESVRCDDSRSDSWANLGAILARLGRWRAASVAMERGMRSDAGRRNWRAWDNLATAAIRSNEHGRVMMALAGAMAIKERGLDPTCPPILAQPLAAVTAVVVESLLREGTPFDVARKPLARMHGDPLDILDEADEDDEPEAEADGEEDDDEQWHGAGVPPVAELDAELVVEDEDEDDASGQRANDSQAAADAAASERRPEGVPERGLSGLNPPEEALVDALGSHARVHARQLSRFMDRAAMQASSSAVFWRLRAALDRALGRAGNALEAKLRECRCLGRSEWQRGGEDGEKMLRFLTRACGELVQDFLREAPSAEPIAEAAEEEEEEEEGGEATEAAADATTGAVAEDPAPALASAAAAAAAAAPSGPVAGLGQSEARGGRRNAALFLRGVIRRAEAGKVLHEHPLVDRLRTMLAAVEAGESAMAALGHTEK</sequence>
<keyword evidence="5" id="KW-1185">Reference proteome</keyword>
<keyword evidence="2" id="KW-0802">TPR repeat</keyword>
<keyword evidence="1" id="KW-0677">Repeat</keyword>
<gene>
    <name evidence="4" type="ORF">FNF29_04518</name>
</gene>
<feature type="region of interest" description="Disordered" evidence="3">
    <location>
        <begin position="554"/>
        <end position="573"/>
    </location>
</feature>
<organism evidence="4 5">
    <name type="scientific">Cafeteria roenbergensis</name>
    <name type="common">Marine flagellate</name>
    <dbReference type="NCBI Taxonomy" id="33653"/>
    <lineage>
        <taxon>Eukaryota</taxon>
        <taxon>Sar</taxon>
        <taxon>Stramenopiles</taxon>
        <taxon>Bigyra</taxon>
        <taxon>Opalozoa</taxon>
        <taxon>Bicosoecida</taxon>
        <taxon>Cafeteriaceae</taxon>
        <taxon>Cafeteria</taxon>
    </lineage>
</organism>
<feature type="compositionally biased region" description="Low complexity" evidence="3">
    <location>
        <begin position="229"/>
        <end position="246"/>
    </location>
</feature>
<feature type="region of interest" description="Disordered" evidence="3">
    <location>
        <begin position="1397"/>
        <end position="1425"/>
    </location>
</feature>
<feature type="compositionally biased region" description="Low complexity" evidence="3">
    <location>
        <begin position="791"/>
        <end position="805"/>
    </location>
</feature>
<evidence type="ECO:0000256" key="3">
    <source>
        <dbReference type="SAM" id="MobiDB-lite"/>
    </source>
</evidence>
<reference evidence="4 5" key="1">
    <citation type="submission" date="2019-07" db="EMBL/GenBank/DDBJ databases">
        <title>Genomes of Cafeteria roenbergensis.</title>
        <authorList>
            <person name="Fischer M.G."/>
            <person name="Hackl T."/>
            <person name="Roman M."/>
        </authorList>
    </citation>
    <scope>NUCLEOTIDE SEQUENCE [LARGE SCALE GENOMIC DNA]</scope>
    <source>
        <strain evidence="4 5">BVI</strain>
    </source>
</reference>
<dbReference type="InterPro" id="IPR044244">
    <property type="entry name" value="TTC27/Emw1"/>
</dbReference>
<dbReference type="EMBL" id="VLTN01000026">
    <property type="protein sequence ID" value="KAA0151594.1"/>
    <property type="molecule type" value="Genomic_DNA"/>
</dbReference>
<comment type="caution">
    <text evidence="4">The sequence shown here is derived from an EMBL/GenBank/DDBJ whole genome shotgun (WGS) entry which is preliminary data.</text>
</comment>
<evidence type="ECO:0000313" key="5">
    <source>
        <dbReference type="Proteomes" id="UP000323011"/>
    </source>
</evidence>
<evidence type="ECO:0000313" key="4">
    <source>
        <dbReference type="EMBL" id="KAA0151594.1"/>
    </source>
</evidence>
<protein>
    <submittedName>
        <fullName evidence="4">Uncharacterized protein</fullName>
    </submittedName>
</protein>
<dbReference type="PANTHER" id="PTHR16193">
    <property type="entry name" value="TETRATRICOPEPTIDE REPEAT PROTEIN 27"/>
    <property type="match status" value="1"/>
</dbReference>
<dbReference type="InterPro" id="IPR011990">
    <property type="entry name" value="TPR-like_helical_dom_sf"/>
</dbReference>
<dbReference type="Gene3D" id="1.25.40.10">
    <property type="entry name" value="Tetratricopeptide repeat domain"/>
    <property type="match status" value="2"/>
</dbReference>
<feature type="compositionally biased region" description="Acidic residues" evidence="3">
    <location>
        <begin position="1588"/>
        <end position="1600"/>
    </location>
</feature>
<feature type="compositionally biased region" description="Low complexity" evidence="3">
    <location>
        <begin position="485"/>
        <end position="496"/>
    </location>
</feature>
<feature type="region of interest" description="Disordered" evidence="3">
    <location>
        <begin position="1585"/>
        <end position="1612"/>
    </location>
</feature>
<evidence type="ECO:0000256" key="2">
    <source>
        <dbReference type="ARBA" id="ARBA00022803"/>
    </source>
</evidence>
<feature type="compositionally biased region" description="Acidic residues" evidence="3">
    <location>
        <begin position="1397"/>
        <end position="1419"/>
    </location>
</feature>
<feature type="compositionally biased region" description="Low complexity" evidence="3">
    <location>
        <begin position="1451"/>
        <end position="1461"/>
    </location>
</feature>
<feature type="region of interest" description="Disordered" evidence="3">
    <location>
        <begin position="1439"/>
        <end position="1482"/>
    </location>
</feature>
<feature type="compositionally biased region" description="Basic and acidic residues" evidence="3">
    <location>
        <begin position="471"/>
        <end position="480"/>
    </location>
</feature>
<proteinExistence type="predicted"/>
<dbReference type="SUPFAM" id="SSF48452">
    <property type="entry name" value="TPR-like"/>
    <property type="match status" value="1"/>
</dbReference>